<keyword evidence="2" id="KW-0805">Transcription regulation</keyword>
<dbReference type="InterPro" id="IPR018356">
    <property type="entry name" value="Tscrpt_reg_HTH_DeoR_CS"/>
</dbReference>
<dbReference type="InterPro" id="IPR037171">
    <property type="entry name" value="NagB/RpiA_transferase-like"/>
</dbReference>
<accession>A0A1Y0LCJ2</accession>
<protein>
    <submittedName>
        <fullName evidence="6">Alkaline phosphatase</fullName>
    </submittedName>
</protein>
<keyword evidence="8" id="KW-1185">Reference proteome</keyword>
<name>A0A1Y0LCJ2_TATCI</name>
<dbReference type="Gene3D" id="1.10.10.10">
    <property type="entry name" value="Winged helix-like DNA-binding domain superfamily/Winged helix DNA-binding domain"/>
    <property type="match status" value="1"/>
</dbReference>
<dbReference type="Pfam" id="PF08220">
    <property type="entry name" value="HTH_DeoR"/>
    <property type="match status" value="1"/>
</dbReference>
<proteinExistence type="predicted"/>
<dbReference type="EMBL" id="CP015579">
    <property type="protein sequence ID" value="ARU95617.1"/>
    <property type="molecule type" value="Genomic_DNA"/>
</dbReference>
<evidence type="ECO:0000256" key="2">
    <source>
        <dbReference type="ARBA" id="ARBA00023015"/>
    </source>
</evidence>
<evidence type="ECO:0000256" key="1">
    <source>
        <dbReference type="ARBA" id="ARBA00022491"/>
    </source>
</evidence>
<dbReference type="OrthoDB" id="5685843at2"/>
<dbReference type="Pfam" id="PF00455">
    <property type="entry name" value="DeoRC"/>
    <property type="match status" value="1"/>
</dbReference>
<dbReference type="SMART" id="SM00420">
    <property type="entry name" value="HTH_DEOR"/>
    <property type="match status" value="1"/>
</dbReference>
<dbReference type="InterPro" id="IPR036388">
    <property type="entry name" value="WH-like_DNA-bd_sf"/>
</dbReference>
<evidence type="ECO:0000256" key="3">
    <source>
        <dbReference type="ARBA" id="ARBA00023125"/>
    </source>
</evidence>
<dbReference type="PROSITE" id="PS00894">
    <property type="entry name" value="HTH_DEOR_1"/>
    <property type="match status" value="1"/>
</dbReference>
<dbReference type="SUPFAM" id="SSF46785">
    <property type="entry name" value="Winged helix' DNA-binding domain"/>
    <property type="match status" value="1"/>
</dbReference>
<dbReference type="EMBL" id="CP015581">
    <property type="protein sequence ID" value="ARU99659.1"/>
    <property type="molecule type" value="Genomic_DNA"/>
</dbReference>
<evidence type="ECO:0000313" key="7">
    <source>
        <dbReference type="EMBL" id="ARU99659.1"/>
    </source>
</evidence>
<dbReference type="InterPro" id="IPR014036">
    <property type="entry name" value="DeoR-like_C"/>
</dbReference>
<dbReference type="SMART" id="SM01134">
    <property type="entry name" value="DeoRC"/>
    <property type="match status" value="1"/>
</dbReference>
<organism evidence="6 9">
    <name type="scientific">Tatumella citrea</name>
    <name type="common">Pantoea citrea</name>
    <dbReference type="NCBI Taxonomy" id="53336"/>
    <lineage>
        <taxon>Bacteria</taxon>
        <taxon>Pseudomonadati</taxon>
        <taxon>Pseudomonadota</taxon>
        <taxon>Gammaproteobacteria</taxon>
        <taxon>Enterobacterales</taxon>
        <taxon>Erwiniaceae</taxon>
        <taxon>Tatumella</taxon>
    </lineage>
</organism>
<evidence type="ECO:0000313" key="8">
    <source>
        <dbReference type="Proteomes" id="UP000195729"/>
    </source>
</evidence>
<dbReference type="PRINTS" id="PR00037">
    <property type="entry name" value="HTHLACR"/>
</dbReference>
<dbReference type="AlphaFoldDB" id="A0A1Y0LCJ2"/>
<sequence>MLQETRLHRIRSLISTHHQVSTERIINELGVSRETARRDIIALEEQGVARRVHGGIVAIDAPAEPPLPVRYAAREKEKRSIARCATEQLHAGQTIFLDSGSTTTLLARELRTMSGLTIITNSLQAALVLTATENDSQLQHEVILLGGSMSAGTQQTHGGITVNEIHRYQADVALLSPVGVDAVTGASSFSLAEAAIAGAMARQAKQLFLLADHSKLGVTSRYCYAQPADIGLLISDSAATDHYAWPALAQTFSQVISA</sequence>
<reference evidence="8 9" key="1">
    <citation type="submission" date="2016-05" db="EMBL/GenBank/DDBJ databases">
        <title>Complete genome sequence of two 2,5-diketo-D-glunonic acid producing strain Tatumella citrea.</title>
        <authorList>
            <person name="Duan C."/>
            <person name="Yang J."/>
            <person name="Yang S."/>
        </authorList>
    </citation>
    <scope>NUCLEOTIDE SEQUENCE [LARGE SCALE GENOMIC DNA]</scope>
    <source>
        <strain evidence="7 8">ATCC 39140</strain>
        <strain evidence="6 9">DSM 13699</strain>
    </source>
</reference>
<feature type="domain" description="HTH deoR-type" evidence="5">
    <location>
        <begin position="3"/>
        <end position="58"/>
    </location>
</feature>
<dbReference type="GO" id="GO:0003700">
    <property type="term" value="F:DNA-binding transcription factor activity"/>
    <property type="evidence" value="ECO:0007669"/>
    <property type="project" value="InterPro"/>
</dbReference>
<evidence type="ECO:0000313" key="9">
    <source>
        <dbReference type="Proteomes" id="UP000195814"/>
    </source>
</evidence>
<gene>
    <name evidence="6" type="ORF">A7K98_18955</name>
    <name evidence="7" type="ORF">A7K99_18940</name>
</gene>
<dbReference type="InterPro" id="IPR001034">
    <property type="entry name" value="DeoR_HTH"/>
</dbReference>
<evidence type="ECO:0000259" key="5">
    <source>
        <dbReference type="PROSITE" id="PS51000"/>
    </source>
</evidence>
<dbReference type="GO" id="GO:0003677">
    <property type="term" value="F:DNA binding"/>
    <property type="evidence" value="ECO:0007669"/>
    <property type="project" value="UniProtKB-KW"/>
</dbReference>
<evidence type="ECO:0000256" key="4">
    <source>
        <dbReference type="ARBA" id="ARBA00023163"/>
    </source>
</evidence>
<dbReference type="Gene3D" id="3.40.50.1360">
    <property type="match status" value="1"/>
</dbReference>
<keyword evidence="4" id="KW-0804">Transcription</keyword>
<dbReference type="InterPro" id="IPR050313">
    <property type="entry name" value="Carb_Metab_HTH_regulators"/>
</dbReference>
<evidence type="ECO:0000313" key="6">
    <source>
        <dbReference type="EMBL" id="ARU95617.1"/>
    </source>
</evidence>
<dbReference type="PANTHER" id="PTHR30363:SF4">
    <property type="entry name" value="GLYCEROL-3-PHOSPHATE REGULON REPRESSOR"/>
    <property type="match status" value="1"/>
</dbReference>
<dbReference type="InterPro" id="IPR036390">
    <property type="entry name" value="WH_DNA-bd_sf"/>
</dbReference>
<dbReference type="Proteomes" id="UP000195729">
    <property type="component" value="Chromosome"/>
</dbReference>
<dbReference type="Proteomes" id="UP000195814">
    <property type="component" value="Chromosome"/>
</dbReference>
<dbReference type="RefSeq" id="WP_087489966.1">
    <property type="nucleotide sequence ID" value="NZ_CP015579.1"/>
</dbReference>
<dbReference type="PANTHER" id="PTHR30363">
    <property type="entry name" value="HTH-TYPE TRANSCRIPTIONAL REGULATOR SRLR-RELATED"/>
    <property type="match status" value="1"/>
</dbReference>
<dbReference type="KEGG" id="tci:A7K98_18955"/>
<keyword evidence="1" id="KW-0678">Repressor</keyword>
<dbReference type="PROSITE" id="PS51000">
    <property type="entry name" value="HTH_DEOR_2"/>
    <property type="match status" value="1"/>
</dbReference>
<dbReference type="SUPFAM" id="SSF100950">
    <property type="entry name" value="NagB/RpiA/CoA transferase-like"/>
    <property type="match status" value="1"/>
</dbReference>
<keyword evidence="3" id="KW-0238">DNA-binding</keyword>